<protein>
    <recommendedName>
        <fullName evidence="4">DUF2270 domain-containing protein</fullName>
    </recommendedName>
</protein>
<feature type="transmembrane region" description="Helical" evidence="1">
    <location>
        <begin position="128"/>
        <end position="149"/>
    </location>
</feature>
<evidence type="ECO:0008006" key="4">
    <source>
        <dbReference type="Google" id="ProtNLM"/>
    </source>
</evidence>
<name>A0ABS3VHH4_9ACTN</name>
<keyword evidence="1" id="KW-0472">Membrane</keyword>
<evidence type="ECO:0000313" key="2">
    <source>
        <dbReference type="EMBL" id="MBO4165063.1"/>
    </source>
</evidence>
<keyword evidence="3" id="KW-1185">Reference proteome</keyword>
<dbReference type="EMBL" id="JAGFWR010000033">
    <property type="protein sequence ID" value="MBO4165063.1"/>
    <property type="molecule type" value="Genomic_DNA"/>
</dbReference>
<accession>A0ABS3VHH4</accession>
<proteinExistence type="predicted"/>
<comment type="caution">
    <text evidence="2">The sequence shown here is derived from an EMBL/GenBank/DDBJ whole genome shotgun (WGS) entry which is preliminary data.</text>
</comment>
<evidence type="ECO:0000313" key="3">
    <source>
        <dbReference type="Proteomes" id="UP000671399"/>
    </source>
</evidence>
<feature type="transmembrane region" description="Helical" evidence="1">
    <location>
        <begin position="28"/>
        <end position="49"/>
    </location>
</feature>
<organism evidence="2 3">
    <name type="scientific">Micromonospora antibiotica</name>
    <dbReference type="NCBI Taxonomy" id="2807623"/>
    <lineage>
        <taxon>Bacteria</taxon>
        <taxon>Bacillati</taxon>
        <taxon>Actinomycetota</taxon>
        <taxon>Actinomycetes</taxon>
        <taxon>Micromonosporales</taxon>
        <taxon>Micromonosporaceae</taxon>
        <taxon>Micromonospora</taxon>
    </lineage>
</organism>
<reference evidence="2 3" key="1">
    <citation type="submission" date="2021-03" db="EMBL/GenBank/DDBJ databases">
        <authorList>
            <person name="Lee D.-H."/>
        </authorList>
    </citation>
    <scope>NUCLEOTIDE SEQUENCE [LARGE SCALE GENOMIC DNA]</scope>
    <source>
        <strain evidence="2 3">MMS20-R2-23</strain>
    </source>
</reference>
<feature type="transmembrane region" description="Helical" evidence="1">
    <location>
        <begin position="55"/>
        <end position="73"/>
    </location>
</feature>
<keyword evidence="1" id="KW-0812">Transmembrane</keyword>
<keyword evidence="1" id="KW-1133">Transmembrane helix</keyword>
<sequence>MSADDVAILLRLWQEQRDQARQSENHRAIVSIMIALICAAAGIAGAGAGPAPVPALFALTVVVLALVGALSSHKYYERHQMHMNEAHRLRQQLDRLRPHLRIESTWSSSRAEHATRYPLVYRMRLHHLWVIIHLALALMGVVLLARVVLPGQP</sequence>
<evidence type="ECO:0000256" key="1">
    <source>
        <dbReference type="SAM" id="Phobius"/>
    </source>
</evidence>
<gene>
    <name evidence="2" type="ORF">JQN83_30305</name>
</gene>
<dbReference type="Proteomes" id="UP000671399">
    <property type="component" value="Unassembled WGS sequence"/>
</dbReference>